<accession>A0A1G7M7U0</accession>
<organism evidence="2 3">
    <name type="scientific">Limimonas halophila</name>
    <dbReference type="NCBI Taxonomy" id="1082479"/>
    <lineage>
        <taxon>Bacteria</taxon>
        <taxon>Pseudomonadati</taxon>
        <taxon>Pseudomonadota</taxon>
        <taxon>Alphaproteobacteria</taxon>
        <taxon>Rhodospirillales</taxon>
        <taxon>Rhodovibrionaceae</taxon>
        <taxon>Limimonas</taxon>
    </lineage>
</organism>
<gene>
    <name evidence="2" type="ORF">SAMN05216241_101515</name>
</gene>
<dbReference type="SUPFAM" id="SSF52540">
    <property type="entry name" value="P-loop containing nucleoside triphosphate hydrolases"/>
    <property type="match status" value="1"/>
</dbReference>
<protein>
    <submittedName>
        <fullName evidence="2">Sulfotransferase family protein</fullName>
    </submittedName>
</protein>
<dbReference type="PANTHER" id="PTHR12788">
    <property type="entry name" value="PROTEIN-TYROSINE SULFOTRANSFERASE 2"/>
    <property type="match status" value="1"/>
</dbReference>
<keyword evidence="3" id="KW-1185">Reference proteome</keyword>
<evidence type="ECO:0000313" key="3">
    <source>
        <dbReference type="Proteomes" id="UP000199415"/>
    </source>
</evidence>
<sequence length="245" mass="27509">MDQRYLLIVGSPRSGTTLLTAMLGRHPALAVTNEDKTRAWHNVVGKPVVGVKLCVPNDIELDSSWRTAIRRRLRRIAMYNRHNLGIPGPRMKVKSIYSVRDFQRWPDTQILGILRDPHEAVASIRERGGHGEGEARHRWTRAVEVMHQVMQETPERVRVVDFDRLVREPESTMRGLCSWLDVAYDPAVIGGETPHYRLTGIDPDKAGNRGEARFDHPVFDDTPGLREKYRALVAAAAPGGEAAAA</sequence>
<dbReference type="InterPro" id="IPR026634">
    <property type="entry name" value="TPST-like"/>
</dbReference>
<dbReference type="Proteomes" id="UP000199415">
    <property type="component" value="Unassembled WGS sequence"/>
</dbReference>
<name>A0A1G7M7U0_9PROT</name>
<evidence type="ECO:0000256" key="1">
    <source>
        <dbReference type="ARBA" id="ARBA00022679"/>
    </source>
</evidence>
<dbReference type="OrthoDB" id="272985at2"/>
<dbReference type="AlphaFoldDB" id="A0A1G7M7U0"/>
<reference evidence="2 3" key="1">
    <citation type="submission" date="2016-10" db="EMBL/GenBank/DDBJ databases">
        <authorList>
            <person name="de Groot N.N."/>
        </authorList>
    </citation>
    <scope>NUCLEOTIDE SEQUENCE [LARGE SCALE GENOMIC DNA]</scope>
    <source>
        <strain evidence="2 3">DSM 25584</strain>
    </source>
</reference>
<dbReference type="GO" id="GO:0008476">
    <property type="term" value="F:protein-tyrosine sulfotransferase activity"/>
    <property type="evidence" value="ECO:0007669"/>
    <property type="project" value="InterPro"/>
</dbReference>
<keyword evidence="1 2" id="KW-0808">Transferase</keyword>
<dbReference type="EMBL" id="FNCE01000001">
    <property type="protein sequence ID" value="SDF57868.1"/>
    <property type="molecule type" value="Genomic_DNA"/>
</dbReference>
<dbReference type="PANTHER" id="PTHR12788:SF10">
    <property type="entry name" value="PROTEIN-TYROSINE SULFOTRANSFERASE"/>
    <property type="match status" value="1"/>
</dbReference>
<dbReference type="RefSeq" id="WP_090018528.1">
    <property type="nucleotide sequence ID" value="NZ_FNCE01000001.1"/>
</dbReference>
<evidence type="ECO:0000313" key="2">
    <source>
        <dbReference type="EMBL" id="SDF57868.1"/>
    </source>
</evidence>
<dbReference type="Pfam" id="PF13469">
    <property type="entry name" value="Sulfotransfer_3"/>
    <property type="match status" value="2"/>
</dbReference>
<proteinExistence type="predicted"/>
<dbReference type="STRING" id="1082479.SAMN05216241_101515"/>
<dbReference type="Gene3D" id="3.40.50.300">
    <property type="entry name" value="P-loop containing nucleotide triphosphate hydrolases"/>
    <property type="match status" value="1"/>
</dbReference>
<dbReference type="InterPro" id="IPR027417">
    <property type="entry name" value="P-loop_NTPase"/>
</dbReference>